<evidence type="ECO:0000313" key="1">
    <source>
        <dbReference type="EMBL" id="PHM45914.1"/>
    </source>
</evidence>
<dbReference type="EMBL" id="NITY01000001">
    <property type="protein sequence ID" value="PHM45914.1"/>
    <property type="molecule type" value="Genomic_DNA"/>
</dbReference>
<gene>
    <name evidence="2" type="ORF">SAMN05421680_11620</name>
    <name evidence="1" type="ORF">Xmau_00305</name>
</gene>
<reference evidence="2" key="1">
    <citation type="submission" date="2016-10" db="EMBL/GenBank/DDBJ databases">
        <authorList>
            <person name="de Groot N.N."/>
        </authorList>
    </citation>
    <scope>NUCLEOTIDE SEQUENCE [LARGE SCALE GENOMIC DNA]</scope>
    <source>
        <strain evidence="2">DSM 17908</strain>
    </source>
</reference>
<dbReference type="EMBL" id="FORG01000016">
    <property type="protein sequence ID" value="SFJ78279.1"/>
    <property type="molecule type" value="Genomic_DNA"/>
</dbReference>
<dbReference type="Proteomes" id="UP000198919">
    <property type="component" value="Unassembled WGS sequence"/>
</dbReference>
<evidence type="ECO:0000313" key="3">
    <source>
        <dbReference type="Proteomes" id="UP000198919"/>
    </source>
</evidence>
<evidence type="ECO:0008006" key="5">
    <source>
        <dbReference type="Google" id="ProtNLM"/>
    </source>
</evidence>
<dbReference type="AlphaFoldDB" id="A0A1I3U6S4"/>
<reference evidence="1 4" key="3">
    <citation type="journal article" date="2017" name="Nat. Microbiol.">
        <title>Natural product diversity associated with the nematode symbionts Photorhabdus and Xenorhabdus.</title>
        <authorList>
            <person name="Tobias N.J."/>
            <person name="Wolff H."/>
            <person name="Djahanschiri B."/>
            <person name="Grundmann F."/>
            <person name="Kronenwerth M."/>
            <person name="Shi Y.M."/>
            <person name="Simonyi S."/>
            <person name="Grun P."/>
            <person name="Shapiro-Ilan D."/>
            <person name="Pidot S.J."/>
            <person name="Stinear T.P."/>
            <person name="Ebersberger I."/>
            <person name="Bode H.B."/>
        </authorList>
    </citation>
    <scope>NUCLEOTIDE SEQUENCE [LARGE SCALE GENOMIC DNA]</scope>
    <source>
        <strain evidence="1 4">DSM 17908</strain>
    </source>
</reference>
<name>A0A1I3U6S4_9GAMM</name>
<keyword evidence="4" id="KW-1185">Reference proteome</keyword>
<accession>A0A1I3U6S4</accession>
<evidence type="ECO:0000313" key="4">
    <source>
        <dbReference type="Proteomes" id="UP000224607"/>
    </source>
</evidence>
<dbReference type="OrthoDB" id="6445597at2"/>
<dbReference type="STRING" id="351675.SAMN05421680_11620"/>
<dbReference type="InterPro" id="IPR047666">
    <property type="entry name" value="ANR_neg_reg"/>
</dbReference>
<sequence>MCGVNIIFLLPSGEYMTNEQYFNFANKAVLCEQSEKYIQAALFWGKAADCAMHYKNRGWAIYRKEHNEIRNTLHIRHEGECKKTTNRKTAVVLKAHIDRNK</sequence>
<protein>
    <recommendedName>
        <fullName evidence="5">ANR family transcriptional regulator</fullName>
    </recommendedName>
</protein>
<dbReference type="NCBIfam" id="NF033650">
    <property type="entry name" value="ANR_neg_reg"/>
    <property type="match status" value="1"/>
</dbReference>
<dbReference type="Proteomes" id="UP000224607">
    <property type="component" value="Unassembled WGS sequence"/>
</dbReference>
<evidence type="ECO:0000313" key="2">
    <source>
        <dbReference type="EMBL" id="SFJ78279.1"/>
    </source>
</evidence>
<organism evidence="2 3">
    <name type="scientific">Xenorhabdus mauleonii</name>
    <dbReference type="NCBI Taxonomy" id="351675"/>
    <lineage>
        <taxon>Bacteria</taxon>
        <taxon>Pseudomonadati</taxon>
        <taxon>Pseudomonadota</taxon>
        <taxon>Gammaproteobacteria</taxon>
        <taxon>Enterobacterales</taxon>
        <taxon>Morganellaceae</taxon>
        <taxon>Xenorhabdus</taxon>
    </lineage>
</organism>
<proteinExistence type="predicted"/>
<reference evidence="3" key="2">
    <citation type="submission" date="2016-10" db="EMBL/GenBank/DDBJ databases">
        <authorList>
            <person name="Varghese N."/>
            <person name="Submissions S."/>
        </authorList>
    </citation>
    <scope>NUCLEOTIDE SEQUENCE [LARGE SCALE GENOMIC DNA]</scope>
    <source>
        <strain evidence="3">DSM 17908</strain>
    </source>
</reference>